<name>A0A6J7A6U1_9ZZZZ</name>
<protein>
    <submittedName>
        <fullName evidence="1">Unannotated protein</fullName>
    </submittedName>
</protein>
<organism evidence="1">
    <name type="scientific">freshwater metagenome</name>
    <dbReference type="NCBI Taxonomy" id="449393"/>
    <lineage>
        <taxon>unclassified sequences</taxon>
        <taxon>metagenomes</taxon>
        <taxon>ecological metagenomes</taxon>
    </lineage>
</organism>
<gene>
    <name evidence="1" type="ORF">UFOPK3046_02195</name>
    <name evidence="2" type="ORF">UFOPK4173_01864</name>
</gene>
<reference evidence="1" key="1">
    <citation type="submission" date="2020-05" db="EMBL/GenBank/DDBJ databases">
        <authorList>
            <person name="Chiriac C."/>
            <person name="Salcher M."/>
            <person name="Ghai R."/>
            <person name="Kavagutti S V."/>
        </authorList>
    </citation>
    <scope>NUCLEOTIDE SEQUENCE</scope>
</reference>
<proteinExistence type="predicted"/>
<accession>A0A6J7A6U1</accession>
<evidence type="ECO:0000313" key="2">
    <source>
        <dbReference type="EMBL" id="CAB5040715.1"/>
    </source>
</evidence>
<sequence>MTCTKKISPTTMFPMRSLRTETSLAALSPFATVPVVAAELAWVFMRHV</sequence>
<dbReference type="AlphaFoldDB" id="A0A6J7A6U1"/>
<dbReference type="EMBL" id="CAFBPW010000296">
    <property type="protein sequence ID" value="CAB5040715.1"/>
    <property type="molecule type" value="Genomic_DNA"/>
</dbReference>
<dbReference type="EMBL" id="CAFAAQ010000326">
    <property type="protein sequence ID" value="CAB4828533.1"/>
    <property type="molecule type" value="Genomic_DNA"/>
</dbReference>
<evidence type="ECO:0000313" key="1">
    <source>
        <dbReference type="EMBL" id="CAB4828533.1"/>
    </source>
</evidence>